<evidence type="ECO:0000259" key="2">
    <source>
        <dbReference type="Pfam" id="PF13739"/>
    </source>
</evidence>
<dbReference type="STRING" id="623281.SAMN05421747_104189"/>
<dbReference type="OrthoDB" id="594879at2"/>
<gene>
    <name evidence="3" type="ORF">SAMN05421747_104189</name>
</gene>
<dbReference type="RefSeq" id="WP_139215830.1">
    <property type="nucleotide sequence ID" value="NZ_FOLL01000004.1"/>
</dbReference>
<dbReference type="InterPro" id="IPR025303">
    <property type="entry name" value="PdaC"/>
</dbReference>
<sequence length="265" mass="30471">MKIKRYTPYFIAALLAGACQSNPGTGNGDEADKRADTLVYEYKDYIKYSQHIIQTSETTDTSFFSVSYPEFRDSAVNRFVMTSLLGNDTATVEASAQAFIGDFDQFWQSDPYPRVWTSQSHAKVYRITPSYLALSIDAYSYTGGAHGNYATVFRHYDLLNNVPLTMNDIVTEPYQNELAAVAERYFRKQENLSVNEPLEEKYFFEGGQFSLPENFALERDSMLFLYNIYEIKPYVDGQTELRVPYSEFNRLLTDRAKRIVSELNL</sequence>
<evidence type="ECO:0008006" key="5">
    <source>
        <dbReference type="Google" id="ProtNLM"/>
    </source>
</evidence>
<dbReference type="AlphaFoldDB" id="A0A1I1GLG3"/>
<dbReference type="Gene3D" id="3.90.640.20">
    <property type="entry name" value="Heat-shock cognate protein, ATPase"/>
    <property type="match status" value="1"/>
</dbReference>
<feature type="domain" description="Deacetylase PdaC" evidence="2">
    <location>
        <begin position="58"/>
        <end position="149"/>
    </location>
</feature>
<dbReference type="InterPro" id="IPR037126">
    <property type="entry name" value="PdaC/RsiV-like_sf"/>
</dbReference>
<protein>
    <recommendedName>
        <fullName evidence="5">DUF3298 domain-containing protein</fullName>
    </recommendedName>
</protein>
<evidence type="ECO:0000313" key="3">
    <source>
        <dbReference type="EMBL" id="SFC10718.1"/>
    </source>
</evidence>
<name>A0A1I1GLG3_9SPHI</name>
<reference evidence="3 4" key="1">
    <citation type="submission" date="2016-10" db="EMBL/GenBank/DDBJ databases">
        <authorList>
            <person name="de Groot N.N."/>
        </authorList>
    </citation>
    <scope>NUCLEOTIDE SEQUENCE [LARGE SCALE GENOMIC DNA]</scope>
    <source>
        <strain evidence="3 4">DSM 22900</strain>
    </source>
</reference>
<accession>A0A1I1GLG3</accession>
<dbReference type="Pfam" id="PF11738">
    <property type="entry name" value="DUF3298"/>
    <property type="match status" value="1"/>
</dbReference>
<dbReference type="Pfam" id="PF13739">
    <property type="entry name" value="PdaC"/>
    <property type="match status" value="1"/>
</dbReference>
<dbReference type="Gene3D" id="3.30.565.40">
    <property type="entry name" value="Fervidobacterium nodosum Rt17-B1 like"/>
    <property type="match status" value="1"/>
</dbReference>
<evidence type="ECO:0000259" key="1">
    <source>
        <dbReference type="Pfam" id="PF11738"/>
    </source>
</evidence>
<evidence type="ECO:0000313" key="4">
    <source>
        <dbReference type="Proteomes" id="UP000199577"/>
    </source>
</evidence>
<dbReference type="PROSITE" id="PS51257">
    <property type="entry name" value="PROKAR_LIPOPROTEIN"/>
    <property type="match status" value="1"/>
</dbReference>
<dbReference type="Proteomes" id="UP000199577">
    <property type="component" value="Unassembled WGS sequence"/>
</dbReference>
<dbReference type="EMBL" id="FOLL01000004">
    <property type="protein sequence ID" value="SFC10718.1"/>
    <property type="molecule type" value="Genomic_DNA"/>
</dbReference>
<proteinExistence type="predicted"/>
<keyword evidence="4" id="KW-1185">Reference proteome</keyword>
<organism evidence="3 4">
    <name type="scientific">Parapedobacter composti</name>
    <dbReference type="NCBI Taxonomy" id="623281"/>
    <lineage>
        <taxon>Bacteria</taxon>
        <taxon>Pseudomonadati</taxon>
        <taxon>Bacteroidota</taxon>
        <taxon>Sphingobacteriia</taxon>
        <taxon>Sphingobacteriales</taxon>
        <taxon>Sphingobacteriaceae</taxon>
        <taxon>Parapedobacter</taxon>
    </lineage>
</organism>
<feature type="domain" description="DUF3298" evidence="1">
    <location>
        <begin position="167"/>
        <end position="246"/>
    </location>
</feature>
<dbReference type="InterPro" id="IPR021729">
    <property type="entry name" value="DUF3298"/>
</dbReference>